<dbReference type="EMBL" id="JBANQN010000012">
    <property type="protein sequence ID" value="KAK6773896.1"/>
    <property type="molecule type" value="Genomic_DNA"/>
</dbReference>
<gene>
    <name evidence="2" type="ORF">RDI58_029135</name>
</gene>
<name>A0AAN8SVT4_SOLBU</name>
<accession>A0AAN8SVT4</accession>
<keyword evidence="3" id="KW-1185">Reference proteome</keyword>
<protein>
    <submittedName>
        <fullName evidence="2">Uncharacterized protein</fullName>
    </submittedName>
</protein>
<dbReference type="AlphaFoldDB" id="A0AAN8SVT4"/>
<evidence type="ECO:0000313" key="3">
    <source>
        <dbReference type="Proteomes" id="UP001371456"/>
    </source>
</evidence>
<feature type="compositionally biased region" description="Basic residues" evidence="1">
    <location>
        <begin position="16"/>
        <end position="29"/>
    </location>
</feature>
<feature type="region of interest" description="Disordered" evidence="1">
    <location>
        <begin position="1"/>
        <end position="42"/>
    </location>
</feature>
<proteinExistence type="predicted"/>
<dbReference type="Proteomes" id="UP001371456">
    <property type="component" value="Unassembled WGS sequence"/>
</dbReference>
<reference evidence="2 3" key="1">
    <citation type="submission" date="2024-02" db="EMBL/GenBank/DDBJ databases">
        <title>de novo genome assembly of Solanum bulbocastanum strain 11H21.</title>
        <authorList>
            <person name="Hosaka A.J."/>
        </authorList>
    </citation>
    <scope>NUCLEOTIDE SEQUENCE [LARGE SCALE GENOMIC DNA]</scope>
    <source>
        <tissue evidence="2">Young leaves</tissue>
    </source>
</reference>
<comment type="caution">
    <text evidence="2">The sequence shown here is derived from an EMBL/GenBank/DDBJ whole genome shotgun (WGS) entry which is preliminary data.</text>
</comment>
<evidence type="ECO:0000256" key="1">
    <source>
        <dbReference type="SAM" id="MobiDB-lite"/>
    </source>
</evidence>
<evidence type="ECO:0000313" key="2">
    <source>
        <dbReference type="EMBL" id="KAK6773896.1"/>
    </source>
</evidence>
<organism evidence="2 3">
    <name type="scientific">Solanum bulbocastanum</name>
    <name type="common">Wild potato</name>
    <dbReference type="NCBI Taxonomy" id="147425"/>
    <lineage>
        <taxon>Eukaryota</taxon>
        <taxon>Viridiplantae</taxon>
        <taxon>Streptophyta</taxon>
        <taxon>Embryophyta</taxon>
        <taxon>Tracheophyta</taxon>
        <taxon>Spermatophyta</taxon>
        <taxon>Magnoliopsida</taxon>
        <taxon>eudicotyledons</taxon>
        <taxon>Gunneridae</taxon>
        <taxon>Pentapetalae</taxon>
        <taxon>asterids</taxon>
        <taxon>lamiids</taxon>
        <taxon>Solanales</taxon>
        <taxon>Solanaceae</taxon>
        <taxon>Solanoideae</taxon>
        <taxon>Solaneae</taxon>
        <taxon>Solanum</taxon>
    </lineage>
</organism>
<sequence length="79" mass="8857">MAYMVDKPTASSSKLAKAKKKKKKPHKVVAPRGSKGGVTKSKDKYFHCKKSRHHNSHCPECQEKMKNKCNSCLNIIKTG</sequence>